<evidence type="ECO:0000313" key="2">
    <source>
        <dbReference type="EMBL" id="KAK3265779.1"/>
    </source>
</evidence>
<accession>A0AAE0FTU2</accession>
<organism evidence="2 3">
    <name type="scientific">Cymbomonas tetramitiformis</name>
    <dbReference type="NCBI Taxonomy" id="36881"/>
    <lineage>
        <taxon>Eukaryota</taxon>
        <taxon>Viridiplantae</taxon>
        <taxon>Chlorophyta</taxon>
        <taxon>Pyramimonadophyceae</taxon>
        <taxon>Pyramimonadales</taxon>
        <taxon>Pyramimonadaceae</taxon>
        <taxon>Cymbomonas</taxon>
    </lineage>
</organism>
<feature type="compositionally biased region" description="Basic and acidic residues" evidence="1">
    <location>
        <begin position="103"/>
        <end position="116"/>
    </location>
</feature>
<feature type="compositionally biased region" description="Low complexity" evidence="1">
    <location>
        <begin position="40"/>
        <end position="55"/>
    </location>
</feature>
<protein>
    <submittedName>
        <fullName evidence="2">Uncharacterized protein</fullName>
    </submittedName>
</protein>
<reference evidence="2 3" key="1">
    <citation type="journal article" date="2015" name="Genome Biol. Evol.">
        <title>Comparative Genomics of a Bacterivorous Green Alga Reveals Evolutionary Causalities and Consequences of Phago-Mixotrophic Mode of Nutrition.</title>
        <authorList>
            <person name="Burns J.A."/>
            <person name="Paasch A."/>
            <person name="Narechania A."/>
            <person name="Kim E."/>
        </authorList>
    </citation>
    <scope>NUCLEOTIDE SEQUENCE [LARGE SCALE GENOMIC DNA]</scope>
    <source>
        <strain evidence="2 3">PLY_AMNH</strain>
    </source>
</reference>
<proteinExistence type="predicted"/>
<keyword evidence="3" id="KW-1185">Reference proteome</keyword>
<comment type="caution">
    <text evidence="2">The sequence shown here is derived from an EMBL/GenBank/DDBJ whole genome shotgun (WGS) entry which is preliminary data.</text>
</comment>
<dbReference type="AlphaFoldDB" id="A0AAE0FTU2"/>
<feature type="compositionally biased region" description="Basic and acidic residues" evidence="1">
    <location>
        <begin position="56"/>
        <end position="69"/>
    </location>
</feature>
<name>A0AAE0FTU2_9CHLO</name>
<sequence length="219" mass="24406">MGRRMNTTALQNAKKKQTNKQSKVHPMPGQAGTISKEIPSDAAPQAARASRSSESTSRELAIRTPEKTRPSLVLKMGTPKKTAEERSSNFAFKRQEEQEEAEDTPRHEERDPEGLVRDPTAVSQNEFLSKIERTPVQVRTVAELYGALENLERMPFKVELGKQSILPQGYMCPGMDDEYGVPKPPPHNQRLQKMFSRIPTFKSVHSSASKMGGSNCGVQ</sequence>
<evidence type="ECO:0000313" key="3">
    <source>
        <dbReference type="Proteomes" id="UP001190700"/>
    </source>
</evidence>
<feature type="region of interest" description="Disordered" evidence="1">
    <location>
        <begin position="1"/>
        <end position="117"/>
    </location>
</feature>
<gene>
    <name evidence="2" type="ORF">CYMTET_25567</name>
</gene>
<feature type="compositionally biased region" description="Polar residues" evidence="1">
    <location>
        <begin position="1"/>
        <end position="11"/>
    </location>
</feature>
<dbReference type="Proteomes" id="UP001190700">
    <property type="component" value="Unassembled WGS sequence"/>
</dbReference>
<evidence type="ECO:0000256" key="1">
    <source>
        <dbReference type="SAM" id="MobiDB-lite"/>
    </source>
</evidence>
<dbReference type="EMBL" id="LGRX02013711">
    <property type="protein sequence ID" value="KAK3265779.1"/>
    <property type="molecule type" value="Genomic_DNA"/>
</dbReference>